<dbReference type="InterPro" id="IPR029327">
    <property type="entry name" value="HAUS4"/>
</dbReference>
<dbReference type="GO" id="GO:0051225">
    <property type="term" value="P:spindle assembly"/>
    <property type="evidence" value="ECO:0007669"/>
    <property type="project" value="InterPro"/>
</dbReference>
<dbReference type="PANTHER" id="PTHR16219">
    <property type="entry name" value="AUGMIN SUBUNIT 4 FAMILY MEMBER"/>
    <property type="match status" value="1"/>
</dbReference>
<gene>
    <name evidence="1" type="ORF">PACLA_8A035773</name>
</gene>
<dbReference type="GO" id="GO:0007098">
    <property type="term" value="P:centrosome cycle"/>
    <property type="evidence" value="ECO:0007669"/>
    <property type="project" value="InterPro"/>
</dbReference>
<feature type="non-terminal residue" evidence="1">
    <location>
        <position position="305"/>
    </location>
</feature>
<dbReference type="Proteomes" id="UP001152795">
    <property type="component" value="Unassembled WGS sequence"/>
</dbReference>
<dbReference type="AlphaFoldDB" id="A0A6S7I7R1"/>
<organism evidence="1 2">
    <name type="scientific">Paramuricea clavata</name>
    <name type="common">Red gorgonian</name>
    <name type="synonym">Violescent sea-whip</name>
    <dbReference type="NCBI Taxonomy" id="317549"/>
    <lineage>
        <taxon>Eukaryota</taxon>
        <taxon>Metazoa</taxon>
        <taxon>Cnidaria</taxon>
        <taxon>Anthozoa</taxon>
        <taxon>Octocorallia</taxon>
        <taxon>Malacalcyonacea</taxon>
        <taxon>Plexauridae</taxon>
        <taxon>Paramuricea</taxon>
    </lineage>
</organism>
<accession>A0A6S7I7R1</accession>
<dbReference type="GO" id="GO:0070652">
    <property type="term" value="C:HAUS complex"/>
    <property type="evidence" value="ECO:0007669"/>
    <property type="project" value="InterPro"/>
</dbReference>
<dbReference type="Pfam" id="PF14735">
    <property type="entry name" value="HAUS4"/>
    <property type="match status" value="1"/>
</dbReference>
<proteinExistence type="predicted"/>
<comment type="caution">
    <text evidence="1">The sequence shown here is derived from an EMBL/GenBank/DDBJ whole genome shotgun (WGS) entry which is preliminary data.</text>
</comment>
<dbReference type="GO" id="GO:0051011">
    <property type="term" value="F:microtubule minus-end binding"/>
    <property type="evidence" value="ECO:0007669"/>
    <property type="project" value="TreeGrafter"/>
</dbReference>
<protein>
    <submittedName>
        <fullName evidence="1">HAUS augmin-like complex subunit 4</fullName>
    </submittedName>
</protein>
<reference evidence="1" key="1">
    <citation type="submission" date="2020-04" db="EMBL/GenBank/DDBJ databases">
        <authorList>
            <person name="Alioto T."/>
            <person name="Alioto T."/>
            <person name="Gomez Garrido J."/>
        </authorList>
    </citation>
    <scope>NUCLEOTIDE SEQUENCE</scope>
    <source>
        <strain evidence="1">A484AB</strain>
    </source>
</reference>
<evidence type="ECO:0000313" key="1">
    <source>
        <dbReference type="EMBL" id="CAB4011960.1"/>
    </source>
</evidence>
<dbReference type="PRINTS" id="PR02090">
    <property type="entry name" value="HAUSAUGMINL4"/>
</dbReference>
<dbReference type="OrthoDB" id="661220at2759"/>
<dbReference type="EMBL" id="CACRXK020007325">
    <property type="protein sequence ID" value="CAB4011960.1"/>
    <property type="molecule type" value="Genomic_DNA"/>
</dbReference>
<name>A0A6S7I7R1_PARCT</name>
<evidence type="ECO:0000313" key="2">
    <source>
        <dbReference type="Proteomes" id="UP001152795"/>
    </source>
</evidence>
<dbReference type="InterPro" id="IPR026214">
    <property type="entry name" value="HAUS4_met"/>
</dbReference>
<sequence>VNDALRQEKLQYLQAKVVYEELKDILLDYEISRLDHEVDGPSAQTYQAMKEALTSAEAVDYLDFNPEVGGLDVTLLGLKADQLHKNDAHKMVFQQGLIPELENRLKSKCEQVAQYHQTAKSKEKDSKFAFAKATQLPSIIEAEKLCLQEDKKQPRAHRMSKSTQHVQYYQTLVRSLEVSEKLITEYKLEWQKKYDEITSDWLAAKCHAMCLKIRVLQNQMLCDTYTPESVCALKQIRQSLQTKENDTKKELHRVTQSLKAYKSIGMGFDDLVQLYSDITAEIDNKKWALTELRHSDNNDLNDLWK</sequence>
<dbReference type="PANTHER" id="PTHR16219:SF1">
    <property type="entry name" value="HAUS AUGMIN-LIKE COMPLEX SUBUNIT 4"/>
    <property type="match status" value="1"/>
</dbReference>
<keyword evidence="2" id="KW-1185">Reference proteome</keyword>